<proteinExistence type="predicted"/>
<sequence>MLKYLAFALILAVIALAAIVRLRPITPETWHVDPETVASKEEAGHFAVTKGGDIAPYVVEGTVSEVADALQVRIQATPGTTLLAGDLNDGFATYITRSKFWGFPDVTNIKLEPMGDQTAVHMAARLVYGKADFGVNEARVRHWLGAVKG</sequence>
<accession>A0A1M4VGM4</accession>
<dbReference type="InterPro" id="IPR010865">
    <property type="entry name" value="DUF1499"/>
</dbReference>
<dbReference type="AlphaFoldDB" id="A0A1M4VGM4"/>
<reference evidence="2" key="1">
    <citation type="submission" date="2016-11" db="EMBL/GenBank/DDBJ databases">
        <authorList>
            <person name="Varghese N."/>
            <person name="Submissions S."/>
        </authorList>
    </citation>
    <scope>NUCLEOTIDE SEQUENCE [LARGE SCALE GENOMIC DNA]</scope>
    <source>
        <strain evidence="2">DSM 100566</strain>
    </source>
</reference>
<evidence type="ECO:0000313" key="2">
    <source>
        <dbReference type="Proteomes" id="UP000184144"/>
    </source>
</evidence>
<keyword evidence="2" id="KW-1185">Reference proteome</keyword>
<organism evidence="1 2">
    <name type="scientific">Litoreibacter ascidiaceicola</name>
    <dbReference type="NCBI Taxonomy" id="1486859"/>
    <lineage>
        <taxon>Bacteria</taxon>
        <taxon>Pseudomonadati</taxon>
        <taxon>Pseudomonadota</taxon>
        <taxon>Alphaproteobacteria</taxon>
        <taxon>Rhodobacterales</taxon>
        <taxon>Roseobacteraceae</taxon>
        <taxon>Litoreibacter</taxon>
    </lineage>
</organism>
<dbReference type="Proteomes" id="UP000184144">
    <property type="component" value="Unassembled WGS sequence"/>
</dbReference>
<evidence type="ECO:0000313" key="1">
    <source>
        <dbReference type="EMBL" id="SHE68184.1"/>
    </source>
</evidence>
<dbReference type="OrthoDB" id="8479024at2"/>
<name>A0A1M4VGM4_9RHOB</name>
<dbReference type="RefSeq" id="WP_073141096.1">
    <property type="nucleotide sequence ID" value="NZ_FQUV01000002.1"/>
</dbReference>
<evidence type="ECO:0008006" key="3">
    <source>
        <dbReference type="Google" id="ProtNLM"/>
    </source>
</evidence>
<dbReference type="STRING" id="1486859.SAMN05444273_102253"/>
<dbReference type="EMBL" id="FQUV01000002">
    <property type="protein sequence ID" value="SHE68184.1"/>
    <property type="molecule type" value="Genomic_DNA"/>
</dbReference>
<gene>
    <name evidence="1" type="ORF">SAMN05444273_102253</name>
</gene>
<dbReference type="Pfam" id="PF07386">
    <property type="entry name" value="DUF1499"/>
    <property type="match status" value="1"/>
</dbReference>
<protein>
    <recommendedName>
        <fullName evidence="3">DUF1499 domain-containing protein</fullName>
    </recommendedName>
</protein>